<accession>R7QH68</accession>
<sequence length="80" mass="8451">MGSLDGELSRESLRSGDGERGGVGTRTTGWAWSLSKSSSDILAMSFTAAVAAAERGARRISMESSLDSPDMLVLMWGLLL</sequence>
<dbReference type="GeneID" id="17325454"/>
<evidence type="ECO:0000313" key="3">
    <source>
        <dbReference type="Proteomes" id="UP000012073"/>
    </source>
</evidence>
<evidence type="ECO:0000256" key="1">
    <source>
        <dbReference type="SAM" id="MobiDB-lite"/>
    </source>
</evidence>
<dbReference type="KEGG" id="ccp:CHC_T00006024001"/>
<feature type="compositionally biased region" description="Basic and acidic residues" evidence="1">
    <location>
        <begin position="7"/>
        <end position="20"/>
    </location>
</feature>
<dbReference type="EMBL" id="HG001882">
    <property type="protein sequence ID" value="CDF37867.1"/>
    <property type="molecule type" value="Genomic_DNA"/>
</dbReference>
<name>R7QH68_CHOCR</name>
<feature type="region of interest" description="Disordered" evidence="1">
    <location>
        <begin position="1"/>
        <end position="28"/>
    </location>
</feature>
<dbReference type="AlphaFoldDB" id="R7QH68"/>
<protein>
    <submittedName>
        <fullName evidence="2">Uncharacterized protein</fullName>
    </submittedName>
</protein>
<dbReference type="RefSeq" id="XP_005717738.1">
    <property type="nucleotide sequence ID" value="XM_005717681.1"/>
</dbReference>
<keyword evidence="3" id="KW-1185">Reference proteome</keyword>
<organism evidence="2 3">
    <name type="scientific">Chondrus crispus</name>
    <name type="common">Carrageen Irish moss</name>
    <name type="synonym">Polymorpha crispa</name>
    <dbReference type="NCBI Taxonomy" id="2769"/>
    <lineage>
        <taxon>Eukaryota</taxon>
        <taxon>Rhodophyta</taxon>
        <taxon>Florideophyceae</taxon>
        <taxon>Rhodymeniophycidae</taxon>
        <taxon>Gigartinales</taxon>
        <taxon>Gigartinaceae</taxon>
        <taxon>Chondrus</taxon>
    </lineage>
</organism>
<evidence type="ECO:0000313" key="2">
    <source>
        <dbReference type="EMBL" id="CDF37867.1"/>
    </source>
</evidence>
<dbReference type="Proteomes" id="UP000012073">
    <property type="component" value="Unassembled WGS sequence"/>
</dbReference>
<reference evidence="3" key="1">
    <citation type="journal article" date="2013" name="Proc. Natl. Acad. Sci. U.S.A.">
        <title>Genome structure and metabolic features in the red seaweed Chondrus crispus shed light on evolution of the Archaeplastida.</title>
        <authorList>
            <person name="Collen J."/>
            <person name="Porcel B."/>
            <person name="Carre W."/>
            <person name="Ball S.G."/>
            <person name="Chaparro C."/>
            <person name="Tonon T."/>
            <person name="Barbeyron T."/>
            <person name="Michel G."/>
            <person name="Noel B."/>
            <person name="Valentin K."/>
            <person name="Elias M."/>
            <person name="Artiguenave F."/>
            <person name="Arun A."/>
            <person name="Aury J.M."/>
            <person name="Barbosa-Neto J.F."/>
            <person name="Bothwell J.H."/>
            <person name="Bouget F.Y."/>
            <person name="Brillet L."/>
            <person name="Cabello-Hurtado F."/>
            <person name="Capella-Gutierrez S."/>
            <person name="Charrier B."/>
            <person name="Cladiere L."/>
            <person name="Cock J.M."/>
            <person name="Coelho S.M."/>
            <person name="Colleoni C."/>
            <person name="Czjzek M."/>
            <person name="Da Silva C."/>
            <person name="Delage L."/>
            <person name="Denoeud F."/>
            <person name="Deschamps P."/>
            <person name="Dittami S.M."/>
            <person name="Gabaldon T."/>
            <person name="Gachon C.M."/>
            <person name="Groisillier A."/>
            <person name="Herve C."/>
            <person name="Jabbari K."/>
            <person name="Katinka M."/>
            <person name="Kloareg B."/>
            <person name="Kowalczyk N."/>
            <person name="Labadie K."/>
            <person name="Leblanc C."/>
            <person name="Lopez P.J."/>
            <person name="McLachlan D.H."/>
            <person name="Meslet-Cladiere L."/>
            <person name="Moustafa A."/>
            <person name="Nehr Z."/>
            <person name="Nyvall Collen P."/>
            <person name="Panaud O."/>
            <person name="Partensky F."/>
            <person name="Poulain J."/>
            <person name="Rensing S.A."/>
            <person name="Rousvoal S."/>
            <person name="Samson G."/>
            <person name="Symeonidi A."/>
            <person name="Weissenbach J."/>
            <person name="Zambounis A."/>
            <person name="Wincker P."/>
            <person name="Boyen C."/>
        </authorList>
    </citation>
    <scope>NUCLEOTIDE SEQUENCE [LARGE SCALE GENOMIC DNA]</scope>
    <source>
        <strain evidence="3">cv. Stackhouse</strain>
    </source>
</reference>
<gene>
    <name evidence="2" type="ORF">CHC_T00006024001</name>
</gene>
<dbReference type="Gramene" id="CDF37867">
    <property type="protein sequence ID" value="CDF37867"/>
    <property type="gene ID" value="CHC_T00006024001"/>
</dbReference>
<proteinExistence type="predicted"/>